<keyword evidence="4" id="KW-1185">Reference proteome</keyword>
<dbReference type="Proteomes" id="UP000516957">
    <property type="component" value="Unassembled WGS sequence"/>
</dbReference>
<evidence type="ECO:0000313" key="4">
    <source>
        <dbReference type="Proteomes" id="UP000516957"/>
    </source>
</evidence>
<dbReference type="GO" id="GO:0006629">
    <property type="term" value="P:lipid metabolic process"/>
    <property type="evidence" value="ECO:0007669"/>
    <property type="project" value="InterPro"/>
</dbReference>
<organism evidence="3 4">
    <name type="scientific">Nocardioides marinisabuli</name>
    <dbReference type="NCBI Taxonomy" id="419476"/>
    <lineage>
        <taxon>Bacteria</taxon>
        <taxon>Bacillati</taxon>
        <taxon>Actinomycetota</taxon>
        <taxon>Actinomycetes</taxon>
        <taxon>Propionibacteriales</taxon>
        <taxon>Nocardioidaceae</taxon>
        <taxon>Nocardioides</taxon>
    </lineage>
</organism>
<gene>
    <name evidence="3" type="ORF">BKA08_001142</name>
</gene>
<feature type="signal peptide" evidence="1">
    <location>
        <begin position="1"/>
        <end position="19"/>
    </location>
</feature>
<dbReference type="PANTHER" id="PTHR46211:SF1">
    <property type="entry name" value="GLYCEROPHOSPHODIESTER PHOSPHODIESTERASE, CYTOPLASMIC"/>
    <property type="match status" value="1"/>
</dbReference>
<evidence type="ECO:0000256" key="1">
    <source>
        <dbReference type="SAM" id="SignalP"/>
    </source>
</evidence>
<name>A0A7Y9JRK8_9ACTN</name>
<dbReference type="SUPFAM" id="SSF51695">
    <property type="entry name" value="PLC-like phosphodiesterases"/>
    <property type="match status" value="1"/>
</dbReference>
<accession>A0A7Y9JRK8</accession>
<protein>
    <submittedName>
        <fullName evidence="3">Glycerophosphoryl diester phosphodiesterase</fullName>
        <ecNumber evidence="3">3.1.4.46</ecNumber>
    </submittedName>
</protein>
<feature type="chain" id="PRO_5039152654" evidence="1">
    <location>
        <begin position="20"/>
        <end position="275"/>
    </location>
</feature>
<proteinExistence type="predicted"/>
<dbReference type="GO" id="GO:0008889">
    <property type="term" value="F:glycerophosphodiester phosphodiesterase activity"/>
    <property type="evidence" value="ECO:0007669"/>
    <property type="project" value="UniProtKB-EC"/>
</dbReference>
<dbReference type="PANTHER" id="PTHR46211">
    <property type="entry name" value="GLYCEROPHOSPHORYL DIESTER PHOSPHODIESTERASE"/>
    <property type="match status" value="1"/>
</dbReference>
<evidence type="ECO:0000313" key="3">
    <source>
        <dbReference type="EMBL" id="NYD56904.1"/>
    </source>
</evidence>
<keyword evidence="3" id="KW-0378">Hydrolase</keyword>
<dbReference type="CDD" id="cd08556">
    <property type="entry name" value="GDPD"/>
    <property type="match status" value="1"/>
</dbReference>
<dbReference type="EC" id="3.1.4.46" evidence="3"/>
<sequence length="275" mass="30166">MGRRMVRALVALGAGAVLAGVPGVPGGAVAAEPGDYAAVAHRGAPTSSVTENTVPALRRAVRTGADAVELDVSLTADERFFLMHDATLDRTTTCRGPVVARPLAWLRSHCRGARGAERLPSLAAALRYLAGTDIKLVLEIKRYPDAEWSAESLTRVRDAVARAGMLERTLLLCFHAPTLELAEQTVPDVETQWVVTSWKAQVLQARRDPTEWVDGVNVWTRQLTRHRVQALREAGLLVLGRHTVSPRDWARLRRYGVDGVMTDDVPGYLAWARRR</sequence>
<dbReference type="Gene3D" id="3.20.20.190">
    <property type="entry name" value="Phosphatidylinositol (PI) phosphodiesterase"/>
    <property type="match status" value="1"/>
</dbReference>
<reference evidence="3 4" key="1">
    <citation type="submission" date="2020-07" db="EMBL/GenBank/DDBJ databases">
        <title>Sequencing the genomes of 1000 actinobacteria strains.</title>
        <authorList>
            <person name="Klenk H.-P."/>
        </authorList>
    </citation>
    <scope>NUCLEOTIDE SEQUENCE [LARGE SCALE GENOMIC DNA]</scope>
    <source>
        <strain evidence="3 4">DSM 18965</strain>
    </source>
</reference>
<dbReference type="InterPro" id="IPR030395">
    <property type="entry name" value="GP_PDE_dom"/>
</dbReference>
<dbReference type="Pfam" id="PF03009">
    <property type="entry name" value="GDPD"/>
    <property type="match status" value="1"/>
</dbReference>
<evidence type="ECO:0000259" key="2">
    <source>
        <dbReference type="PROSITE" id="PS51704"/>
    </source>
</evidence>
<dbReference type="AlphaFoldDB" id="A0A7Y9JRK8"/>
<dbReference type="PROSITE" id="PS51704">
    <property type="entry name" value="GP_PDE"/>
    <property type="match status" value="1"/>
</dbReference>
<feature type="domain" description="GP-PDE" evidence="2">
    <location>
        <begin position="36"/>
        <end position="272"/>
    </location>
</feature>
<dbReference type="InterPro" id="IPR017946">
    <property type="entry name" value="PLC-like_Pdiesterase_TIM-brl"/>
</dbReference>
<dbReference type="EMBL" id="JACCBE010000001">
    <property type="protein sequence ID" value="NYD56904.1"/>
    <property type="molecule type" value="Genomic_DNA"/>
</dbReference>
<keyword evidence="1" id="KW-0732">Signal</keyword>
<comment type="caution">
    <text evidence="3">The sequence shown here is derived from an EMBL/GenBank/DDBJ whole genome shotgun (WGS) entry which is preliminary data.</text>
</comment>